<evidence type="ECO:0000313" key="3">
    <source>
        <dbReference type="Proteomes" id="UP000177026"/>
    </source>
</evidence>
<organism evidence="2 3">
    <name type="scientific">Candidatus Roizmanbacteria bacterium RIFCSPHIGHO2_01_FULL_39_8</name>
    <dbReference type="NCBI Taxonomy" id="1802033"/>
    <lineage>
        <taxon>Bacteria</taxon>
        <taxon>Candidatus Roizmaniibacteriota</taxon>
    </lineage>
</organism>
<feature type="transmembrane region" description="Helical" evidence="1">
    <location>
        <begin position="16"/>
        <end position="35"/>
    </location>
</feature>
<comment type="caution">
    <text evidence="2">The sequence shown here is derived from an EMBL/GenBank/DDBJ whole genome shotgun (WGS) entry which is preliminary data.</text>
</comment>
<name>A0A1F7GH53_9BACT</name>
<reference evidence="2 3" key="1">
    <citation type="journal article" date="2016" name="Nat. Commun.">
        <title>Thousands of microbial genomes shed light on interconnected biogeochemical processes in an aquifer system.</title>
        <authorList>
            <person name="Anantharaman K."/>
            <person name="Brown C.T."/>
            <person name="Hug L.A."/>
            <person name="Sharon I."/>
            <person name="Castelle C.J."/>
            <person name="Probst A.J."/>
            <person name="Thomas B.C."/>
            <person name="Singh A."/>
            <person name="Wilkins M.J."/>
            <person name="Karaoz U."/>
            <person name="Brodie E.L."/>
            <person name="Williams K.H."/>
            <person name="Hubbard S.S."/>
            <person name="Banfield J.F."/>
        </authorList>
    </citation>
    <scope>NUCLEOTIDE SEQUENCE [LARGE SCALE GENOMIC DNA]</scope>
</reference>
<dbReference type="AlphaFoldDB" id="A0A1F7GH53"/>
<feature type="transmembrane region" description="Helical" evidence="1">
    <location>
        <begin position="41"/>
        <end position="60"/>
    </location>
</feature>
<keyword evidence="1" id="KW-0812">Transmembrane</keyword>
<dbReference type="EMBL" id="MFZI01000072">
    <property type="protein sequence ID" value="OGK18233.1"/>
    <property type="molecule type" value="Genomic_DNA"/>
</dbReference>
<evidence type="ECO:0000256" key="1">
    <source>
        <dbReference type="SAM" id="Phobius"/>
    </source>
</evidence>
<sequence>MNHLLSHIRNEIKAHSFDYLILILGAMLFLSTLSVFKGDRWTQFLTTLVFVGSYIVWGIYHHAHAGRLHLKTVIEYILIGFTIIFLLKLLILPN</sequence>
<accession>A0A1F7GH53</accession>
<evidence type="ECO:0000313" key="2">
    <source>
        <dbReference type="EMBL" id="OGK18233.1"/>
    </source>
</evidence>
<gene>
    <name evidence="2" type="ORF">A2866_05110</name>
</gene>
<proteinExistence type="predicted"/>
<protein>
    <submittedName>
        <fullName evidence="2">Uncharacterized protein</fullName>
    </submittedName>
</protein>
<dbReference type="Proteomes" id="UP000177026">
    <property type="component" value="Unassembled WGS sequence"/>
</dbReference>
<keyword evidence="1" id="KW-0472">Membrane</keyword>
<keyword evidence="1" id="KW-1133">Transmembrane helix</keyword>
<feature type="transmembrane region" description="Helical" evidence="1">
    <location>
        <begin position="72"/>
        <end position="91"/>
    </location>
</feature>